<dbReference type="InterPro" id="IPR029062">
    <property type="entry name" value="Class_I_gatase-like"/>
</dbReference>
<gene>
    <name evidence="5" type="ORF">SAMN05421748_14330</name>
</gene>
<feature type="domain" description="LD-carboxypeptidase N-terminal" evidence="3">
    <location>
        <begin position="23"/>
        <end position="137"/>
    </location>
</feature>
<dbReference type="SUPFAM" id="SSF52317">
    <property type="entry name" value="Class I glutamine amidotransferase-like"/>
    <property type="match status" value="1"/>
</dbReference>
<keyword evidence="5" id="KW-0121">Carboxypeptidase</keyword>
<dbReference type="EMBL" id="OBDY01000043">
    <property type="protein sequence ID" value="SNY72606.1"/>
    <property type="molecule type" value="Genomic_DNA"/>
</dbReference>
<dbReference type="Pfam" id="PF02016">
    <property type="entry name" value="Peptidase_S66"/>
    <property type="match status" value="1"/>
</dbReference>
<dbReference type="AlphaFoldDB" id="A0A285KMI4"/>
<protein>
    <submittedName>
        <fullName evidence="5">Muramoyltetrapeptide carboxypeptidase LdcA (Peptidoglycan recycling)</fullName>
    </submittedName>
</protein>
<dbReference type="InterPro" id="IPR040921">
    <property type="entry name" value="Peptidase_S66C"/>
</dbReference>
<name>A0A285KMI4_9ACTN</name>
<dbReference type="GO" id="GO:0004180">
    <property type="term" value="F:carboxypeptidase activity"/>
    <property type="evidence" value="ECO:0007669"/>
    <property type="project" value="UniProtKB-KW"/>
</dbReference>
<dbReference type="PANTHER" id="PTHR30237:SF4">
    <property type="entry name" value="LD-CARBOXYPEPTIDASE C-TERMINAL DOMAIN-CONTAINING PROTEIN"/>
    <property type="match status" value="1"/>
</dbReference>
<evidence type="ECO:0000256" key="1">
    <source>
        <dbReference type="ARBA" id="ARBA00010233"/>
    </source>
</evidence>
<evidence type="ECO:0000313" key="5">
    <source>
        <dbReference type="EMBL" id="SNY72606.1"/>
    </source>
</evidence>
<dbReference type="Gene3D" id="3.40.50.10740">
    <property type="entry name" value="Class I glutamine amidotransferase-like"/>
    <property type="match status" value="1"/>
</dbReference>
<evidence type="ECO:0000313" key="6">
    <source>
        <dbReference type="Proteomes" id="UP000219612"/>
    </source>
</evidence>
<keyword evidence="2" id="KW-0378">Hydrolase</keyword>
<dbReference type="SUPFAM" id="SSF141986">
    <property type="entry name" value="LD-carboxypeptidase A C-terminal domain-like"/>
    <property type="match status" value="1"/>
</dbReference>
<accession>A0A285KMI4</accession>
<evidence type="ECO:0000256" key="2">
    <source>
        <dbReference type="ARBA" id="ARBA00022801"/>
    </source>
</evidence>
<sequence length="353" mass="38741">MDTALARFGGMDVSPKLKQGDRVAVVSPSWAGPSVFPAVHERSLHRIREDLGLEPVEFPTTRAQGTPAERAADLMAAYADPAIRAVFATIGGSDQITVLPHLDPAVFRADPKPYFGYSDNANMLNWLWSHGIAGYHGGSTMVHLSRGPAIDAEHLASLRAALFETVDLPITEVPGFRDEEISWQDPRSLIDAAPAEPNPGWVWHNADRVVTAPTWGGNLEIFHWNLAANRWILPNDAYAGSILLLETSEEMPSAESVFRVLRDAGERGLLQQFPVVLLAAAKASHFGSRPDRADRDAYRDEQRTAVLRALETYNPSAMVVFGVEFGHTGPQWILPYGGRLTVDGPQRKIIAHF</sequence>
<dbReference type="InterPro" id="IPR003507">
    <property type="entry name" value="S66_fam"/>
</dbReference>
<dbReference type="Pfam" id="PF17676">
    <property type="entry name" value="Peptidase_S66C"/>
    <property type="match status" value="1"/>
</dbReference>
<dbReference type="Gene3D" id="3.50.30.60">
    <property type="entry name" value="LD-carboxypeptidase A C-terminal domain-like"/>
    <property type="match status" value="1"/>
</dbReference>
<reference evidence="5 6" key="1">
    <citation type="submission" date="2017-09" db="EMBL/GenBank/DDBJ databases">
        <authorList>
            <person name="Ehlers B."/>
            <person name="Leendertz F.H."/>
        </authorList>
    </citation>
    <scope>NUCLEOTIDE SEQUENCE [LARGE SCALE GENOMIC DNA]</scope>
    <source>
        <strain evidence="5 6">CGMCC 4.6857</strain>
    </source>
</reference>
<keyword evidence="6" id="KW-1185">Reference proteome</keyword>
<dbReference type="PANTHER" id="PTHR30237">
    <property type="entry name" value="MURAMOYLTETRAPEPTIDE CARBOXYPEPTIDASE"/>
    <property type="match status" value="1"/>
</dbReference>
<dbReference type="Proteomes" id="UP000219612">
    <property type="component" value="Unassembled WGS sequence"/>
</dbReference>
<feature type="domain" description="LD-carboxypeptidase C-terminal" evidence="4">
    <location>
        <begin position="212"/>
        <end position="342"/>
    </location>
</feature>
<proteinExistence type="inferred from homology"/>
<comment type="similarity">
    <text evidence="1">Belongs to the peptidase S66 family.</text>
</comment>
<evidence type="ECO:0000259" key="3">
    <source>
        <dbReference type="Pfam" id="PF02016"/>
    </source>
</evidence>
<organism evidence="5 6">
    <name type="scientific">Paractinoplanes atraurantiacus</name>
    <dbReference type="NCBI Taxonomy" id="1036182"/>
    <lineage>
        <taxon>Bacteria</taxon>
        <taxon>Bacillati</taxon>
        <taxon>Actinomycetota</taxon>
        <taxon>Actinomycetes</taxon>
        <taxon>Micromonosporales</taxon>
        <taxon>Micromonosporaceae</taxon>
        <taxon>Paractinoplanes</taxon>
    </lineage>
</organism>
<dbReference type="CDD" id="cd07062">
    <property type="entry name" value="Peptidase_S66_mccF_like"/>
    <property type="match status" value="1"/>
</dbReference>
<evidence type="ECO:0000259" key="4">
    <source>
        <dbReference type="Pfam" id="PF17676"/>
    </source>
</evidence>
<keyword evidence="5" id="KW-0645">Protease</keyword>
<dbReference type="InterPro" id="IPR027478">
    <property type="entry name" value="LdcA_N"/>
</dbReference>
<dbReference type="InterPro" id="IPR040449">
    <property type="entry name" value="Peptidase_S66_N"/>
</dbReference>
<dbReference type="InterPro" id="IPR027461">
    <property type="entry name" value="Carboxypeptidase_A_C_sf"/>
</dbReference>